<name>A0A1I1QVF3_9GAMM</name>
<dbReference type="InterPro" id="IPR051471">
    <property type="entry name" value="Bacterial_PTS_sugar_comp"/>
</dbReference>
<proteinExistence type="predicted"/>
<dbReference type="STRING" id="1123397.SAMN05660831_01316"/>
<evidence type="ECO:0000259" key="2">
    <source>
        <dbReference type="PROSITE" id="PS51096"/>
    </source>
</evidence>
<dbReference type="GO" id="GO:0016740">
    <property type="term" value="F:transferase activity"/>
    <property type="evidence" value="ECO:0007669"/>
    <property type="project" value="UniProtKB-KW"/>
</dbReference>
<feature type="domain" description="PTS EIIA type-4" evidence="2">
    <location>
        <begin position="1"/>
        <end position="123"/>
    </location>
</feature>
<dbReference type="SUPFAM" id="SSF53062">
    <property type="entry name" value="PTS system fructose IIA component-like"/>
    <property type="match status" value="1"/>
</dbReference>
<dbReference type="RefSeq" id="WP_093427961.1">
    <property type="nucleotide sequence ID" value="NZ_FOMJ01000003.1"/>
</dbReference>
<sequence length="128" mass="13513">MVGLLVITHARIGDALLDTARTMLGPPPLLTEVLSVPQDCDPEAMLAEARQRRAEVDDGSGVLVLTDMYGSTPSNIAARLLSDGNLRLVAGINLPMLVRVLNYPSLPLDTLADKAISGGREGVLSNPL</sequence>
<dbReference type="PANTHER" id="PTHR33799">
    <property type="entry name" value="PTS PERMEASE-RELATED-RELATED"/>
    <property type="match status" value="1"/>
</dbReference>
<reference evidence="3 4" key="1">
    <citation type="submission" date="2016-10" db="EMBL/GenBank/DDBJ databases">
        <authorList>
            <person name="de Groot N.N."/>
        </authorList>
    </citation>
    <scope>NUCLEOTIDE SEQUENCE [LARGE SCALE GENOMIC DNA]</scope>
    <source>
        <strain evidence="3 4">HL3</strain>
    </source>
</reference>
<keyword evidence="1" id="KW-0808">Transferase</keyword>
<gene>
    <name evidence="3" type="ORF">SAMN05660831_01316</name>
</gene>
<dbReference type="PROSITE" id="PS51096">
    <property type="entry name" value="PTS_EIIA_TYPE_4"/>
    <property type="match status" value="1"/>
</dbReference>
<protein>
    <submittedName>
        <fullName evidence="3">PTS system, ascorbate-specific IIA component</fullName>
    </submittedName>
</protein>
<dbReference type="GO" id="GO:0009401">
    <property type="term" value="P:phosphoenolpyruvate-dependent sugar phosphotransferase system"/>
    <property type="evidence" value="ECO:0007669"/>
    <property type="project" value="InterPro"/>
</dbReference>
<dbReference type="EMBL" id="FOMJ01000003">
    <property type="protein sequence ID" value="SFD25982.1"/>
    <property type="molecule type" value="Genomic_DNA"/>
</dbReference>
<keyword evidence="4" id="KW-1185">Reference proteome</keyword>
<dbReference type="InterPro" id="IPR036662">
    <property type="entry name" value="PTS_EIIA_man-typ_sf"/>
</dbReference>
<organism evidence="3 4">
    <name type="scientific">Thiohalospira halophila DSM 15071</name>
    <dbReference type="NCBI Taxonomy" id="1123397"/>
    <lineage>
        <taxon>Bacteria</taxon>
        <taxon>Pseudomonadati</taxon>
        <taxon>Pseudomonadota</taxon>
        <taxon>Gammaproteobacteria</taxon>
        <taxon>Thiohalospirales</taxon>
        <taxon>Thiohalospiraceae</taxon>
        <taxon>Thiohalospira</taxon>
    </lineage>
</organism>
<evidence type="ECO:0000256" key="1">
    <source>
        <dbReference type="ARBA" id="ARBA00022679"/>
    </source>
</evidence>
<dbReference type="AlphaFoldDB" id="A0A1I1QVF3"/>
<dbReference type="PANTHER" id="PTHR33799:SF1">
    <property type="entry name" value="PTS SYSTEM MANNOSE-SPECIFIC EIIAB COMPONENT-RELATED"/>
    <property type="match status" value="1"/>
</dbReference>
<evidence type="ECO:0000313" key="3">
    <source>
        <dbReference type="EMBL" id="SFD25982.1"/>
    </source>
</evidence>
<dbReference type="Proteomes" id="UP000198611">
    <property type="component" value="Unassembled WGS sequence"/>
</dbReference>
<dbReference type="InterPro" id="IPR004701">
    <property type="entry name" value="PTS_EIIA_man-typ"/>
</dbReference>
<dbReference type="GO" id="GO:0016020">
    <property type="term" value="C:membrane"/>
    <property type="evidence" value="ECO:0007669"/>
    <property type="project" value="InterPro"/>
</dbReference>
<accession>A0A1I1QVF3</accession>
<dbReference type="Pfam" id="PF03610">
    <property type="entry name" value="EIIA-man"/>
    <property type="match status" value="1"/>
</dbReference>
<dbReference type="OrthoDB" id="7065728at2"/>
<dbReference type="Gene3D" id="3.40.50.510">
    <property type="entry name" value="Phosphotransferase system, mannose-type IIA component"/>
    <property type="match status" value="1"/>
</dbReference>
<evidence type="ECO:0000313" key="4">
    <source>
        <dbReference type="Proteomes" id="UP000198611"/>
    </source>
</evidence>